<feature type="transmembrane region" description="Helical" evidence="1">
    <location>
        <begin position="51"/>
        <end position="74"/>
    </location>
</feature>
<comment type="caution">
    <text evidence="2">The sequence shown here is derived from an EMBL/GenBank/DDBJ whole genome shotgun (WGS) entry which is preliminary data.</text>
</comment>
<dbReference type="RefSeq" id="WP_256030168.1">
    <property type="nucleotide sequence ID" value="NZ_JAHLKM010000017.1"/>
</dbReference>
<evidence type="ECO:0000313" key="2">
    <source>
        <dbReference type="EMBL" id="MCQ4334131.1"/>
    </source>
</evidence>
<dbReference type="AlphaFoldDB" id="A0A9R1CV25"/>
<evidence type="ECO:0000256" key="1">
    <source>
        <dbReference type="SAM" id="Phobius"/>
    </source>
</evidence>
<feature type="transmembrane region" description="Helical" evidence="1">
    <location>
        <begin position="12"/>
        <end position="31"/>
    </location>
</feature>
<keyword evidence="3" id="KW-1185">Reference proteome</keyword>
<sequence>MGVRAYLGSPVALVWTLLGTVAVAGVVAAALRIGTVAASSRFVTDPTALDGLGGFVFTIVSGAAVVAVAALVWLPYSLAVAYAVGSRVEGEPATFGGSVDRLRSRAEPLYRWVKTRIAIEPIADRLLSEKDVSPAEVAVGCDAFVVPALALDASTLRAAVGRANRAIPQPGRERVLAVGLGSTGLLVAFALASGRFGVGIGLSVRTLAFGAAILGGVLTAALDTAWRAGTYARQDIEEGFE</sequence>
<evidence type="ECO:0000313" key="3">
    <source>
        <dbReference type="Proteomes" id="UP001139494"/>
    </source>
</evidence>
<keyword evidence="1" id="KW-0472">Membrane</keyword>
<accession>A0A9R1CV25</accession>
<keyword evidence="1" id="KW-0812">Transmembrane</keyword>
<feature type="transmembrane region" description="Helical" evidence="1">
    <location>
        <begin position="206"/>
        <end position="226"/>
    </location>
</feature>
<dbReference type="EMBL" id="JAHLKM010000017">
    <property type="protein sequence ID" value="MCQ4334131.1"/>
    <property type="molecule type" value="Genomic_DNA"/>
</dbReference>
<reference evidence="2" key="1">
    <citation type="journal article" date="2023" name="Front. Microbiol.">
        <title>Genomic-based phylogenetic and metabolic analyses of the genus Natronomonas, and description of Natronomonas aquatica sp. nov.</title>
        <authorList>
            <person name="Garcia-Roldan A."/>
            <person name="Duran-Viseras A."/>
            <person name="de la Haba R.R."/>
            <person name="Corral P."/>
            <person name="Sanchez-Porro C."/>
            <person name="Ventosa A."/>
        </authorList>
    </citation>
    <scope>NUCLEOTIDE SEQUENCE</scope>
    <source>
        <strain evidence="2">F2-12</strain>
    </source>
</reference>
<feature type="transmembrane region" description="Helical" evidence="1">
    <location>
        <begin position="175"/>
        <end position="194"/>
    </location>
</feature>
<keyword evidence="1" id="KW-1133">Transmembrane helix</keyword>
<organism evidence="2 3">
    <name type="scientific">Natronomonas aquatica</name>
    <dbReference type="NCBI Taxonomy" id="2841590"/>
    <lineage>
        <taxon>Archaea</taxon>
        <taxon>Methanobacteriati</taxon>
        <taxon>Methanobacteriota</taxon>
        <taxon>Stenosarchaea group</taxon>
        <taxon>Halobacteria</taxon>
        <taxon>Halobacteriales</taxon>
        <taxon>Natronomonadaceae</taxon>
        <taxon>Natronomonas</taxon>
    </lineage>
</organism>
<name>A0A9R1CV25_9EURY</name>
<dbReference type="Proteomes" id="UP001139494">
    <property type="component" value="Unassembled WGS sequence"/>
</dbReference>
<gene>
    <name evidence="2" type="ORF">KM295_11695</name>
</gene>
<proteinExistence type="predicted"/>
<protein>
    <submittedName>
        <fullName evidence="2">Uncharacterized protein</fullName>
    </submittedName>
</protein>